<dbReference type="Pfam" id="PF13472">
    <property type="entry name" value="Lipase_GDSL_2"/>
    <property type="match status" value="1"/>
</dbReference>
<evidence type="ECO:0000313" key="3">
    <source>
        <dbReference type="Proteomes" id="UP000051494"/>
    </source>
</evidence>
<accession>A0AAE3HM86</accession>
<dbReference type="Proteomes" id="UP000051494">
    <property type="component" value="Unassembled WGS sequence"/>
</dbReference>
<dbReference type="GO" id="GO:0004622">
    <property type="term" value="F:phosphatidylcholine lysophospholipase activity"/>
    <property type="evidence" value="ECO:0007669"/>
    <property type="project" value="TreeGrafter"/>
</dbReference>
<dbReference type="InterPro" id="IPR036514">
    <property type="entry name" value="SGNH_hydro_sf"/>
</dbReference>
<dbReference type="RefSeq" id="WP_200953408.1">
    <property type="nucleotide sequence ID" value="NZ_LKHV02000001.1"/>
</dbReference>
<gene>
    <name evidence="2" type="ORF">CC99x_000820</name>
</gene>
<dbReference type="InterPro" id="IPR051532">
    <property type="entry name" value="Ester_Hydrolysis_Enzymes"/>
</dbReference>
<protein>
    <submittedName>
        <fullName evidence="2">Arylesterase</fullName>
    </submittedName>
</protein>
<dbReference type="PANTHER" id="PTHR30383">
    <property type="entry name" value="THIOESTERASE 1/PROTEASE 1/LYSOPHOSPHOLIPASE L1"/>
    <property type="match status" value="1"/>
</dbReference>
<dbReference type="AlphaFoldDB" id="A0AAE3HM86"/>
<comment type="caution">
    <text evidence="2">The sequence shown here is derived from an EMBL/GenBank/DDBJ whole genome shotgun (WGS) entry which is preliminary data.</text>
</comment>
<dbReference type="InterPro" id="IPR013830">
    <property type="entry name" value="SGNH_hydro"/>
</dbReference>
<name>A0AAE3HM86_9GAMM</name>
<dbReference type="CDD" id="cd01822">
    <property type="entry name" value="Lysophospholipase_L1_like"/>
    <property type="match status" value="1"/>
</dbReference>
<reference evidence="2" key="2">
    <citation type="submission" date="2021-06" db="EMBL/GenBank/DDBJ databases">
        <title>Genomic Description and Analysis of Intracellular Bacteria, Candidatus Berkiella cookevillensis and Candidatus Berkiella aquae.</title>
        <authorList>
            <person name="Kidane D.T."/>
            <person name="Mehari Y.T."/>
            <person name="Rice F.C."/>
            <person name="Arivett B.A."/>
            <person name="Farone A.L."/>
            <person name="Berk S.G."/>
            <person name="Farone M.B."/>
        </authorList>
    </citation>
    <scope>NUCLEOTIDE SEQUENCE</scope>
    <source>
        <strain evidence="2">CC99</strain>
    </source>
</reference>
<organism evidence="2 3">
    <name type="scientific">Candidatus Berkiella cookevillensis</name>
    <dbReference type="NCBI Taxonomy" id="437022"/>
    <lineage>
        <taxon>Bacteria</taxon>
        <taxon>Pseudomonadati</taxon>
        <taxon>Pseudomonadota</taxon>
        <taxon>Gammaproteobacteria</taxon>
        <taxon>Candidatus Berkiellales</taxon>
        <taxon>Candidatus Berkiellaceae</taxon>
        <taxon>Candidatus Berkiella</taxon>
    </lineage>
</organism>
<dbReference type="Gene3D" id="3.40.50.1110">
    <property type="entry name" value="SGNH hydrolase"/>
    <property type="match status" value="1"/>
</dbReference>
<reference evidence="2" key="1">
    <citation type="journal article" date="2016" name="Genome Announc.">
        <title>Draft Genome Sequences of Two Novel Amoeba-Resistant Intranuclear Bacteria, 'Candidatus Berkiella cookevillensis' and 'Candidatus Berkiella aquae'.</title>
        <authorList>
            <person name="Mehari Y.T."/>
            <person name="Arivett B.A."/>
            <person name="Farone A.L."/>
            <person name="Gunderson J.H."/>
            <person name="Farone M.B."/>
        </authorList>
    </citation>
    <scope>NUCLEOTIDE SEQUENCE</scope>
    <source>
        <strain evidence="2">CC99</strain>
    </source>
</reference>
<proteinExistence type="predicted"/>
<dbReference type="EMBL" id="LKHV02000001">
    <property type="protein sequence ID" value="MCS5707437.1"/>
    <property type="molecule type" value="Genomic_DNA"/>
</dbReference>
<evidence type="ECO:0000313" key="2">
    <source>
        <dbReference type="EMBL" id="MCS5707437.1"/>
    </source>
</evidence>
<dbReference type="SUPFAM" id="SSF52266">
    <property type="entry name" value="SGNH hydrolase"/>
    <property type="match status" value="1"/>
</dbReference>
<evidence type="ECO:0000259" key="1">
    <source>
        <dbReference type="Pfam" id="PF13472"/>
    </source>
</evidence>
<dbReference type="PANTHER" id="PTHR30383:SF24">
    <property type="entry name" value="THIOESTERASE 1_PROTEASE 1_LYSOPHOSPHOLIPASE L1"/>
    <property type="match status" value="1"/>
</dbReference>
<sequence length="222" mass="24895">MAIIMHNLSQVTKIHSNVKWLICLLACIFSFSTYANSNPILILGDSLSAAYQIPEEQGWVALLAEELKITHPNWQVLNHSISGETTAGGRQRLPHLLKEHQPKIVIIELGGNDGLRGLPILMISKNLESMIEMCKKADSQVLLIGMKLPPNYSEKYTQQFENIYRRLSKRFDIPLLPFLLENVALDNALMQSDRIHPTADAQPILLESVRPVLLPLLSDAAQ</sequence>
<feature type="domain" description="SGNH hydrolase-type esterase" evidence="1">
    <location>
        <begin position="42"/>
        <end position="200"/>
    </location>
</feature>
<keyword evidence="3" id="KW-1185">Reference proteome</keyword>